<gene>
    <name evidence="4" type="primary">LMF2</name>
    <name evidence="4" type="ORF">SNEC2469_LOCUS32627</name>
</gene>
<protein>
    <submittedName>
        <fullName evidence="4">LMF2 protein</fullName>
    </submittedName>
</protein>
<name>A0A813C1Y4_9DINO</name>
<keyword evidence="2" id="KW-0472">Membrane</keyword>
<evidence type="ECO:0000259" key="3">
    <source>
        <dbReference type="Pfam" id="PF06762"/>
    </source>
</evidence>
<feature type="region of interest" description="Disordered" evidence="1">
    <location>
        <begin position="20"/>
        <end position="65"/>
    </location>
</feature>
<dbReference type="PANTHER" id="PTHR14463:SF5">
    <property type="entry name" value="LIPASE MATURATION FACTOR 2"/>
    <property type="match status" value="1"/>
</dbReference>
<sequence length="453" mass="48089">MEGASPGCLGVEVEVEELTSEASLNSEVSPALATASASGDEVADGTLEDSLEESTDDGLKDRPSPRLAQPVRWCRDVDASPLCALVHATMTGTSQGLEVAEARIRPVLEDAMSWEPTELLSGAVHLCYFMLFASFYTQLPGLHGPQGIDPYHLSEGLKDTFFLRHGSRGPYWAAELAALLGMCASGAATAIPAMRRGWLGLGLTGTEWALWRDFLVSSQSSFPVGMTYLAMEGSMGAAAYALNAPNLASWFWRWCLFRGLLSGGVHKLLLCDASWNNLSAVHWHFQGNPNPSALSWYAFQLTSTYPFLGHMATASTLAIELVAPFLFFSPNRGLRMLGLAGSSLLQLGILASGNYGPLNFYFLALGLSLLQSRRQLTNAPPGEEEAAPCQVWPAAAAGLGSALAIGVATHVLPGTPTRCPSAGHTVYAHVIALLSSVAGLQGLISLTSGLEFD</sequence>
<evidence type="ECO:0000313" key="5">
    <source>
        <dbReference type="Proteomes" id="UP000601435"/>
    </source>
</evidence>
<organism evidence="4 5">
    <name type="scientific">Symbiodinium necroappetens</name>
    <dbReference type="NCBI Taxonomy" id="1628268"/>
    <lineage>
        <taxon>Eukaryota</taxon>
        <taxon>Sar</taxon>
        <taxon>Alveolata</taxon>
        <taxon>Dinophyceae</taxon>
        <taxon>Suessiales</taxon>
        <taxon>Symbiodiniaceae</taxon>
        <taxon>Symbiodinium</taxon>
    </lineage>
</organism>
<feature type="transmembrane region" description="Helical" evidence="2">
    <location>
        <begin position="349"/>
        <end position="370"/>
    </location>
</feature>
<dbReference type="EMBL" id="CAJNJA010083130">
    <property type="protein sequence ID" value="CAE7934267.1"/>
    <property type="molecule type" value="Genomic_DNA"/>
</dbReference>
<feature type="non-terminal residue" evidence="4">
    <location>
        <position position="1"/>
    </location>
</feature>
<proteinExistence type="predicted"/>
<feature type="transmembrane region" description="Helical" evidence="2">
    <location>
        <begin position="390"/>
        <end position="412"/>
    </location>
</feature>
<keyword evidence="2" id="KW-1133">Transmembrane helix</keyword>
<feature type="domain" description="Lipase maturation factor 1/2 N-terminal" evidence="3">
    <location>
        <begin position="240"/>
        <end position="373"/>
    </location>
</feature>
<keyword evidence="5" id="KW-1185">Reference proteome</keyword>
<dbReference type="GO" id="GO:0005789">
    <property type="term" value="C:endoplasmic reticulum membrane"/>
    <property type="evidence" value="ECO:0007669"/>
    <property type="project" value="TreeGrafter"/>
</dbReference>
<keyword evidence="2" id="KW-0812">Transmembrane</keyword>
<feature type="compositionally biased region" description="Acidic residues" evidence="1">
    <location>
        <begin position="41"/>
        <end position="56"/>
    </location>
</feature>
<dbReference type="PANTHER" id="PTHR14463">
    <property type="entry name" value="LIPASE MATURATION FACTOR"/>
    <property type="match status" value="1"/>
</dbReference>
<evidence type="ECO:0000313" key="4">
    <source>
        <dbReference type="EMBL" id="CAE7934267.1"/>
    </source>
</evidence>
<comment type="caution">
    <text evidence="4">The sequence shown here is derived from an EMBL/GenBank/DDBJ whole genome shotgun (WGS) entry which is preliminary data.</text>
</comment>
<reference evidence="4" key="1">
    <citation type="submission" date="2021-02" db="EMBL/GenBank/DDBJ databases">
        <authorList>
            <person name="Dougan E. K."/>
            <person name="Rhodes N."/>
            <person name="Thang M."/>
            <person name="Chan C."/>
        </authorList>
    </citation>
    <scope>NUCLEOTIDE SEQUENCE</scope>
</reference>
<dbReference type="InterPro" id="IPR009613">
    <property type="entry name" value="LMF"/>
</dbReference>
<dbReference type="InterPro" id="IPR057434">
    <property type="entry name" value="LMF1/2_N"/>
</dbReference>
<feature type="transmembrane region" description="Helical" evidence="2">
    <location>
        <begin position="424"/>
        <end position="444"/>
    </location>
</feature>
<evidence type="ECO:0000256" key="2">
    <source>
        <dbReference type="SAM" id="Phobius"/>
    </source>
</evidence>
<dbReference type="OrthoDB" id="444290at2759"/>
<evidence type="ECO:0000256" key="1">
    <source>
        <dbReference type="SAM" id="MobiDB-lite"/>
    </source>
</evidence>
<dbReference type="GO" id="GO:0051604">
    <property type="term" value="P:protein maturation"/>
    <property type="evidence" value="ECO:0007669"/>
    <property type="project" value="InterPro"/>
</dbReference>
<feature type="transmembrane region" description="Helical" evidence="2">
    <location>
        <begin position="307"/>
        <end position="328"/>
    </location>
</feature>
<dbReference type="AlphaFoldDB" id="A0A813C1Y4"/>
<dbReference type="Proteomes" id="UP000601435">
    <property type="component" value="Unassembled WGS sequence"/>
</dbReference>
<accession>A0A813C1Y4</accession>
<dbReference type="Pfam" id="PF06762">
    <property type="entry name" value="LMF1"/>
    <property type="match status" value="1"/>
</dbReference>